<keyword evidence="9" id="KW-1185">Reference proteome</keyword>
<feature type="transmembrane region" description="Helical" evidence="6">
    <location>
        <begin position="150"/>
        <end position="171"/>
    </location>
</feature>
<evidence type="ECO:0000259" key="7">
    <source>
        <dbReference type="PROSITE" id="PS50928"/>
    </source>
</evidence>
<keyword evidence="5 6" id="KW-0472">Membrane</keyword>
<feature type="transmembrane region" description="Helical" evidence="6">
    <location>
        <begin position="191"/>
        <end position="213"/>
    </location>
</feature>
<dbReference type="Gene3D" id="1.10.3720.10">
    <property type="entry name" value="MetI-like"/>
    <property type="match status" value="1"/>
</dbReference>
<feature type="transmembrane region" description="Helical" evidence="6">
    <location>
        <begin position="310"/>
        <end position="330"/>
    </location>
</feature>
<evidence type="ECO:0000256" key="5">
    <source>
        <dbReference type="ARBA" id="ARBA00023136"/>
    </source>
</evidence>
<dbReference type="PANTHER" id="PTHR30177">
    <property type="entry name" value="GLYCINE BETAINE/L-PROLINE TRANSPORT SYSTEM PERMEASE PROTEIN PROW"/>
    <property type="match status" value="1"/>
</dbReference>
<organism evidence="8 9">
    <name type="scientific">Devosia algicola</name>
    <dbReference type="NCBI Taxonomy" id="3026418"/>
    <lineage>
        <taxon>Bacteria</taxon>
        <taxon>Pseudomonadati</taxon>
        <taxon>Pseudomonadota</taxon>
        <taxon>Alphaproteobacteria</taxon>
        <taxon>Hyphomicrobiales</taxon>
        <taxon>Devosiaceae</taxon>
        <taxon>Devosia</taxon>
    </lineage>
</organism>
<gene>
    <name evidence="8" type="ORF">PSQ19_00115</name>
</gene>
<sequence length="395" mass="41208">MSDTQTAAKSGFILPRFDKLGVLIAVIALGGVLLPFMIFRANRIVLGEPRMIFEALATPEALVLALLLAAGMVIALLRFRAGLKLAASLIILIALFVLVGRSAYFLTPPDDNFARISPGAGFWLLVFAFALLAADALTRLRLKPWPRIGILALVALAFGILLATGSLNGVSTLKEYATRADRFWSEAQTHVLLAFGSVLIATIVGVPVGIISFRLPKLRAALLNVLNIVQTIPSIALFGLLIAPLAWIAATVPGASLIGISGIGVAPALVALFAYSLLPVVSNTIVGLQSVPEAANDAAKGMGMTGAQRMGWIELPLAFPVILTGIRIVLVQNIGLTTIAALIGGGGFGVFIFQGISQTAMDLVLLGAVPTVVLAFAAAVVLDAFVEMTSTGKPQ</sequence>
<name>A0ABY7YN03_9HYPH</name>
<dbReference type="InterPro" id="IPR051204">
    <property type="entry name" value="ABC_transp_perm/SBD"/>
</dbReference>
<dbReference type="InterPro" id="IPR035906">
    <property type="entry name" value="MetI-like_sf"/>
</dbReference>
<comment type="similarity">
    <text evidence="6">Belongs to the binding-protein-dependent transport system permease family.</text>
</comment>
<evidence type="ECO:0000313" key="9">
    <source>
        <dbReference type="Proteomes" id="UP001220530"/>
    </source>
</evidence>
<feature type="transmembrane region" description="Helical" evidence="6">
    <location>
        <begin position="119"/>
        <end position="138"/>
    </location>
</feature>
<feature type="transmembrane region" description="Helical" evidence="6">
    <location>
        <begin position="225"/>
        <end position="249"/>
    </location>
</feature>
<feature type="transmembrane region" description="Helical" evidence="6">
    <location>
        <begin position="86"/>
        <end position="107"/>
    </location>
</feature>
<evidence type="ECO:0000256" key="2">
    <source>
        <dbReference type="ARBA" id="ARBA00022448"/>
    </source>
</evidence>
<dbReference type="SUPFAM" id="SSF161098">
    <property type="entry name" value="MetI-like"/>
    <property type="match status" value="1"/>
</dbReference>
<feature type="transmembrane region" description="Helical" evidence="6">
    <location>
        <begin position="363"/>
        <end position="386"/>
    </location>
</feature>
<dbReference type="RefSeq" id="WP_282219092.1">
    <property type="nucleotide sequence ID" value="NZ_CP118246.1"/>
</dbReference>
<evidence type="ECO:0000256" key="1">
    <source>
        <dbReference type="ARBA" id="ARBA00004651"/>
    </source>
</evidence>
<evidence type="ECO:0000256" key="6">
    <source>
        <dbReference type="RuleBase" id="RU363032"/>
    </source>
</evidence>
<dbReference type="PANTHER" id="PTHR30177:SF30">
    <property type="entry name" value="GLYCINE BETAINE UPTAKE SYSTEM PERMEASE PROTEIN YEHY"/>
    <property type="match status" value="1"/>
</dbReference>
<feature type="transmembrane region" description="Helical" evidence="6">
    <location>
        <begin position="61"/>
        <end position="79"/>
    </location>
</feature>
<accession>A0ABY7YN03</accession>
<comment type="subcellular location">
    <subcellularLocation>
        <location evidence="1 6">Cell membrane</location>
        <topology evidence="1 6">Multi-pass membrane protein</topology>
    </subcellularLocation>
</comment>
<evidence type="ECO:0000256" key="4">
    <source>
        <dbReference type="ARBA" id="ARBA00022989"/>
    </source>
</evidence>
<keyword evidence="2 6" id="KW-0813">Transport</keyword>
<proteinExistence type="inferred from homology"/>
<feature type="transmembrane region" description="Helical" evidence="6">
    <location>
        <begin position="20"/>
        <end position="41"/>
    </location>
</feature>
<evidence type="ECO:0000313" key="8">
    <source>
        <dbReference type="EMBL" id="WDR02690.1"/>
    </source>
</evidence>
<feature type="transmembrane region" description="Helical" evidence="6">
    <location>
        <begin position="255"/>
        <end position="278"/>
    </location>
</feature>
<dbReference type="Pfam" id="PF00528">
    <property type="entry name" value="BPD_transp_1"/>
    <property type="match status" value="1"/>
</dbReference>
<keyword evidence="3 6" id="KW-0812">Transmembrane</keyword>
<dbReference type="PROSITE" id="PS50928">
    <property type="entry name" value="ABC_TM1"/>
    <property type="match status" value="1"/>
</dbReference>
<dbReference type="Proteomes" id="UP001220530">
    <property type="component" value="Chromosome"/>
</dbReference>
<evidence type="ECO:0000256" key="3">
    <source>
        <dbReference type="ARBA" id="ARBA00022692"/>
    </source>
</evidence>
<feature type="transmembrane region" description="Helical" evidence="6">
    <location>
        <begin position="336"/>
        <end position="356"/>
    </location>
</feature>
<keyword evidence="4 6" id="KW-1133">Transmembrane helix</keyword>
<dbReference type="EMBL" id="CP118246">
    <property type="protein sequence ID" value="WDR02690.1"/>
    <property type="molecule type" value="Genomic_DNA"/>
</dbReference>
<feature type="domain" description="ABC transmembrane type-1" evidence="7">
    <location>
        <begin position="187"/>
        <end position="382"/>
    </location>
</feature>
<dbReference type="InterPro" id="IPR000515">
    <property type="entry name" value="MetI-like"/>
</dbReference>
<dbReference type="CDD" id="cd06261">
    <property type="entry name" value="TM_PBP2"/>
    <property type="match status" value="1"/>
</dbReference>
<protein>
    <submittedName>
        <fullName evidence="8">ABC transporter permease</fullName>
    </submittedName>
</protein>
<reference evidence="8 9" key="1">
    <citation type="submission" date="2023-02" db="EMBL/GenBank/DDBJ databases">
        <title>Devosia algicola sp. nov., isolated from the phycosphere of marine algae.</title>
        <authorList>
            <person name="Kim J.M."/>
            <person name="Lee J.K."/>
            <person name="Choi B.J."/>
            <person name="Bayburt H."/>
            <person name="Jeon C.O."/>
        </authorList>
    </citation>
    <scope>NUCLEOTIDE SEQUENCE [LARGE SCALE GENOMIC DNA]</scope>
    <source>
        <strain evidence="8 9">G20-9</strain>
    </source>
</reference>